<proteinExistence type="predicted"/>
<feature type="signal peptide" evidence="2">
    <location>
        <begin position="1"/>
        <end position="24"/>
    </location>
</feature>
<evidence type="ECO:0000256" key="1">
    <source>
        <dbReference type="SAM" id="MobiDB-lite"/>
    </source>
</evidence>
<feature type="region of interest" description="Disordered" evidence="1">
    <location>
        <begin position="185"/>
        <end position="204"/>
    </location>
</feature>
<comment type="caution">
    <text evidence="3">The sequence shown here is derived from an EMBL/GenBank/DDBJ whole genome shotgun (WGS) entry which is preliminary data.</text>
</comment>
<keyword evidence="4" id="KW-1185">Reference proteome</keyword>
<gene>
    <name evidence="3" type="ORF">H6P81_017512</name>
</gene>
<name>A0AAV7DZ61_ARIFI</name>
<reference evidence="3 4" key="1">
    <citation type="submission" date="2021-07" db="EMBL/GenBank/DDBJ databases">
        <title>The Aristolochia fimbriata genome: insights into angiosperm evolution, floral development and chemical biosynthesis.</title>
        <authorList>
            <person name="Jiao Y."/>
        </authorList>
    </citation>
    <scope>NUCLEOTIDE SEQUENCE [LARGE SCALE GENOMIC DNA]</scope>
    <source>
        <strain evidence="3">IBCAS-2021</strain>
        <tissue evidence="3">Leaf</tissue>
    </source>
</reference>
<keyword evidence="2" id="KW-0732">Signal</keyword>
<sequence length="327" mass="35971">MANYLSIVFSACFVLVAVTHVCEARELILHQGRLLNNIVAGQASGMASIWGGDSGIEKEKYQGGTELRVVKWAAQTTRIGNSPGTLSRTVRRDGRVSTKTLLFLIKLSPCEFRLERRHIYIQVTDRMKPPDNKNLPCCFYLYFVWNDEVRFLFEPRCLDWHAPWVLVVPTIGSILSKPNCISIVPRRRKRRPPPQPPQPLPTLLQAGNRHRNLVAAVDHHSANGGVRDFGGDIAELALLVAAAVSNGDVEGENHELGGAGGAALRPGVEGGEAEIGVPGGAPGFVNESASWTVNEAVHEGRKMRKTTVIEKKKEKKTLVWVKEAARH</sequence>
<dbReference type="AlphaFoldDB" id="A0AAV7DZ61"/>
<protein>
    <submittedName>
        <fullName evidence="3">Uncharacterized protein</fullName>
    </submittedName>
</protein>
<dbReference type="EMBL" id="JAINDJ010000007">
    <property type="protein sequence ID" value="KAG9441658.1"/>
    <property type="molecule type" value="Genomic_DNA"/>
</dbReference>
<accession>A0AAV7DZ61</accession>
<evidence type="ECO:0000313" key="4">
    <source>
        <dbReference type="Proteomes" id="UP000825729"/>
    </source>
</evidence>
<dbReference type="Proteomes" id="UP000825729">
    <property type="component" value="Unassembled WGS sequence"/>
</dbReference>
<organism evidence="3 4">
    <name type="scientific">Aristolochia fimbriata</name>
    <name type="common">White veined hardy Dutchman's pipe vine</name>
    <dbReference type="NCBI Taxonomy" id="158543"/>
    <lineage>
        <taxon>Eukaryota</taxon>
        <taxon>Viridiplantae</taxon>
        <taxon>Streptophyta</taxon>
        <taxon>Embryophyta</taxon>
        <taxon>Tracheophyta</taxon>
        <taxon>Spermatophyta</taxon>
        <taxon>Magnoliopsida</taxon>
        <taxon>Magnoliidae</taxon>
        <taxon>Piperales</taxon>
        <taxon>Aristolochiaceae</taxon>
        <taxon>Aristolochia</taxon>
    </lineage>
</organism>
<evidence type="ECO:0000313" key="3">
    <source>
        <dbReference type="EMBL" id="KAG9441658.1"/>
    </source>
</evidence>
<evidence type="ECO:0000256" key="2">
    <source>
        <dbReference type="SAM" id="SignalP"/>
    </source>
</evidence>
<feature type="chain" id="PRO_5043832226" evidence="2">
    <location>
        <begin position="25"/>
        <end position="327"/>
    </location>
</feature>